<organism evidence="1">
    <name type="scientific">marine sediment metagenome</name>
    <dbReference type="NCBI Taxonomy" id="412755"/>
    <lineage>
        <taxon>unclassified sequences</taxon>
        <taxon>metagenomes</taxon>
        <taxon>ecological metagenomes</taxon>
    </lineage>
</organism>
<proteinExistence type="predicted"/>
<gene>
    <name evidence="1" type="ORF">LCGC14_3132810</name>
</gene>
<protein>
    <submittedName>
        <fullName evidence="1">Uncharacterized protein</fullName>
    </submittedName>
</protein>
<reference evidence="1" key="1">
    <citation type="journal article" date="2015" name="Nature">
        <title>Complex archaea that bridge the gap between prokaryotes and eukaryotes.</title>
        <authorList>
            <person name="Spang A."/>
            <person name="Saw J.H."/>
            <person name="Jorgensen S.L."/>
            <person name="Zaremba-Niedzwiedzka K."/>
            <person name="Martijn J."/>
            <person name="Lind A.E."/>
            <person name="van Eijk R."/>
            <person name="Schleper C."/>
            <person name="Guy L."/>
            <person name="Ettema T.J."/>
        </authorList>
    </citation>
    <scope>NUCLEOTIDE SEQUENCE</scope>
</reference>
<comment type="caution">
    <text evidence="1">The sequence shown here is derived from an EMBL/GenBank/DDBJ whole genome shotgun (WGS) entry which is preliminary data.</text>
</comment>
<sequence>SFADSYYKYVLKFCNINHWPPLLSCTVAAKVAAAAARCRKQDAGVTVWIAMEIHDRICLVTR</sequence>
<dbReference type="AlphaFoldDB" id="A0A0F8Y661"/>
<evidence type="ECO:0000313" key="1">
    <source>
        <dbReference type="EMBL" id="KKK49664.1"/>
    </source>
</evidence>
<feature type="non-terminal residue" evidence="1">
    <location>
        <position position="1"/>
    </location>
</feature>
<name>A0A0F8Y661_9ZZZZ</name>
<accession>A0A0F8Y661</accession>
<dbReference type="EMBL" id="LAZR01068424">
    <property type="protein sequence ID" value="KKK49664.1"/>
    <property type="molecule type" value="Genomic_DNA"/>
</dbReference>